<evidence type="ECO:0000313" key="3">
    <source>
        <dbReference type="Proteomes" id="UP000323386"/>
    </source>
</evidence>
<organism evidence="2 3">
    <name type="scientific">Pseudozyma flocculosa</name>
    <dbReference type="NCBI Taxonomy" id="84751"/>
    <lineage>
        <taxon>Eukaryota</taxon>
        <taxon>Fungi</taxon>
        <taxon>Dikarya</taxon>
        <taxon>Basidiomycota</taxon>
        <taxon>Ustilaginomycotina</taxon>
        <taxon>Ustilaginomycetes</taxon>
        <taxon>Ustilaginales</taxon>
        <taxon>Ustilaginaceae</taxon>
        <taxon>Pseudozyma</taxon>
    </lineage>
</organism>
<feature type="region of interest" description="Disordered" evidence="1">
    <location>
        <begin position="65"/>
        <end position="96"/>
    </location>
</feature>
<reference evidence="2 3" key="1">
    <citation type="submission" date="2018-03" db="EMBL/GenBank/DDBJ databases">
        <authorList>
            <person name="Guldener U."/>
        </authorList>
    </citation>
    <scope>NUCLEOTIDE SEQUENCE [LARGE SCALE GENOMIC DNA]</scope>
    <source>
        <strain evidence="2 3">DAOM196992</strain>
    </source>
</reference>
<keyword evidence="3" id="KW-1185">Reference proteome</keyword>
<dbReference type="EMBL" id="OOIP01000010">
    <property type="protein sequence ID" value="SPO38420.1"/>
    <property type="molecule type" value="Genomic_DNA"/>
</dbReference>
<gene>
    <name evidence="2" type="ORF">PSFLO_03898</name>
</gene>
<sequence length="359" mass="39940">MSINWMGSKGLKVRKRFRTQTIALLGPPGAHGASPASSPLWTPFQLAVPNERQDRHLQQRFFGARSRRLLDKPPSQLERQEPPPSSALASRSTKARHLNAPAPASLMSAQPPWPSQQEDEEPFLLKGAYTRVEAPGTTRYERRRARLLSHSSWLEALELHRSDQLHRDDVAERPNVDQGRNSMIQDDELLEDREDEASDGDKSSVESIDLLPVSNQPSSAPESDAALATWPASDGDDQTWPFDAATLASLYDESLSSSPKASETSGRLSGWSFEDSNLESTSRLSSPLCLSYPPADFWFCVPVSWHRNDRPLEIDVAGFDEDHRSMIVAAQQSRQMIWDAVLGRPPRAPREAQQSASQG</sequence>
<protein>
    <submittedName>
        <fullName evidence="2">Uncharacterized protein</fullName>
    </submittedName>
</protein>
<dbReference type="AlphaFoldDB" id="A0A5C3F2T8"/>
<evidence type="ECO:0000313" key="2">
    <source>
        <dbReference type="EMBL" id="SPO38420.1"/>
    </source>
</evidence>
<feature type="compositionally biased region" description="Acidic residues" evidence="1">
    <location>
        <begin position="185"/>
        <end position="198"/>
    </location>
</feature>
<proteinExistence type="predicted"/>
<feature type="compositionally biased region" description="Basic and acidic residues" evidence="1">
    <location>
        <begin position="165"/>
        <end position="175"/>
    </location>
</feature>
<feature type="region of interest" description="Disordered" evidence="1">
    <location>
        <begin position="165"/>
        <end position="234"/>
    </location>
</feature>
<name>A0A5C3F2T8_9BASI</name>
<evidence type="ECO:0000256" key="1">
    <source>
        <dbReference type="SAM" id="MobiDB-lite"/>
    </source>
</evidence>
<dbReference type="Proteomes" id="UP000323386">
    <property type="component" value="Unassembled WGS sequence"/>
</dbReference>
<accession>A0A5C3F2T8</accession>